<evidence type="ECO:0000313" key="3">
    <source>
        <dbReference type="Proteomes" id="UP000262004"/>
    </source>
</evidence>
<proteinExistence type="predicted"/>
<dbReference type="PANTHER" id="PTHR14859:SF15">
    <property type="entry name" value="ENDONUCLEASE_EXONUCLEASE_PHOSPHATASE DOMAIN-CONTAINING PROTEIN"/>
    <property type="match status" value="1"/>
</dbReference>
<dbReference type="Proteomes" id="UP000262004">
    <property type="component" value="Chromosome"/>
</dbReference>
<dbReference type="PANTHER" id="PTHR14859">
    <property type="entry name" value="CALCOFLUOR WHITE HYPERSENSITIVE PROTEIN PRECURSOR"/>
    <property type="match status" value="1"/>
</dbReference>
<dbReference type="InterPro" id="IPR036691">
    <property type="entry name" value="Endo/exonu/phosph_ase_sf"/>
</dbReference>
<dbReference type="AlphaFoldDB" id="A0A2Z6E0X1"/>
<dbReference type="InterPro" id="IPR051916">
    <property type="entry name" value="GPI-anchor_lipid_remodeler"/>
</dbReference>
<dbReference type="InterPro" id="IPR005135">
    <property type="entry name" value="Endo/exonuclease/phosphatase"/>
</dbReference>
<name>A0A2Z6E0X1_HYDTE</name>
<protein>
    <submittedName>
        <fullName evidence="2">EEP domain-containing protein</fullName>
    </submittedName>
</protein>
<dbReference type="EMBL" id="AP018558">
    <property type="protein sequence ID" value="BBD78230.1"/>
    <property type="molecule type" value="Genomic_DNA"/>
</dbReference>
<dbReference type="RefSeq" id="WP_170141342.1">
    <property type="nucleotide sequence ID" value="NZ_AP018558.1"/>
</dbReference>
<dbReference type="GO" id="GO:0016020">
    <property type="term" value="C:membrane"/>
    <property type="evidence" value="ECO:0007669"/>
    <property type="project" value="GOC"/>
</dbReference>
<reference evidence="2 3" key="1">
    <citation type="submission" date="2018-04" db="EMBL/GenBank/DDBJ databases">
        <title>Complete genome sequence of Hydrogenophilus thermoluteolus TH-1.</title>
        <authorList>
            <person name="Arai H."/>
        </authorList>
    </citation>
    <scope>NUCLEOTIDE SEQUENCE [LARGE SCALE GENOMIC DNA]</scope>
    <source>
        <strain evidence="2 3">TH-1</strain>
    </source>
</reference>
<dbReference type="KEGG" id="htl:HPTL_1976"/>
<evidence type="ECO:0000259" key="1">
    <source>
        <dbReference type="Pfam" id="PF03372"/>
    </source>
</evidence>
<keyword evidence="3" id="KW-1185">Reference proteome</keyword>
<accession>A0A2Z6E0X1</accession>
<dbReference type="SUPFAM" id="SSF56219">
    <property type="entry name" value="DNase I-like"/>
    <property type="match status" value="1"/>
</dbReference>
<organism evidence="2 3">
    <name type="scientific">Hydrogenophilus thermoluteolus</name>
    <name type="common">Pseudomonas hydrogenothermophila</name>
    <dbReference type="NCBI Taxonomy" id="297"/>
    <lineage>
        <taxon>Bacteria</taxon>
        <taxon>Pseudomonadati</taxon>
        <taxon>Pseudomonadota</taxon>
        <taxon>Hydrogenophilia</taxon>
        <taxon>Hydrogenophilales</taxon>
        <taxon>Hydrogenophilaceae</taxon>
        <taxon>Hydrogenophilus</taxon>
    </lineage>
</organism>
<dbReference type="Pfam" id="PF03372">
    <property type="entry name" value="Exo_endo_phos"/>
    <property type="match status" value="1"/>
</dbReference>
<dbReference type="GO" id="GO:0006506">
    <property type="term" value="P:GPI anchor biosynthetic process"/>
    <property type="evidence" value="ECO:0007669"/>
    <property type="project" value="TreeGrafter"/>
</dbReference>
<evidence type="ECO:0000313" key="2">
    <source>
        <dbReference type="EMBL" id="BBD78230.1"/>
    </source>
</evidence>
<sequence length="248" mass="28168">MTPPTVSVLTYNIHKGWAPWRTRVTIAAMREALRAVAPDFVLLQEVRGALFDPERAAREHVPQHRYLAEGAWPYVAYGANRFTVAGHHGNAVLSRFPIVAQRNHDLSAAPRWESRGALEVVVAMGAQRVHLFSLHLGLRHRWRQWQLARLRELVAAVPEGRPVIVGGDFNDWERAACLRFAAPLGLQRVDAGLKRPLRTYPARGWRFGRLDRLYVRGFAVLDAQVLRRAPWSRLSDHLPLLARLAWVA</sequence>
<dbReference type="GO" id="GO:0003824">
    <property type="term" value="F:catalytic activity"/>
    <property type="evidence" value="ECO:0007669"/>
    <property type="project" value="InterPro"/>
</dbReference>
<gene>
    <name evidence="2" type="ORF">HPTL_1976</name>
</gene>
<dbReference type="Gene3D" id="3.60.10.10">
    <property type="entry name" value="Endonuclease/exonuclease/phosphatase"/>
    <property type="match status" value="1"/>
</dbReference>
<feature type="domain" description="Endonuclease/exonuclease/phosphatase" evidence="1">
    <location>
        <begin position="9"/>
        <end position="237"/>
    </location>
</feature>